<proteinExistence type="predicted"/>
<dbReference type="Proteomes" id="UP000323142">
    <property type="component" value="Unassembled WGS sequence"/>
</dbReference>
<dbReference type="Gene3D" id="3.40.50.10610">
    <property type="entry name" value="ABC-type transport auxiliary lipoprotein component"/>
    <property type="match status" value="1"/>
</dbReference>
<dbReference type="Pfam" id="PF03886">
    <property type="entry name" value="ABC_trans_aux"/>
    <property type="match status" value="1"/>
</dbReference>
<evidence type="ECO:0000313" key="2">
    <source>
        <dbReference type="EMBL" id="KAA2237587.1"/>
    </source>
</evidence>
<accession>A0A5B2VHC7</accession>
<evidence type="ECO:0000313" key="3">
    <source>
        <dbReference type="Proteomes" id="UP000323142"/>
    </source>
</evidence>
<protein>
    <submittedName>
        <fullName evidence="2">ABC transporter</fullName>
    </submittedName>
</protein>
<organism evidence="2 3">
    <name type="scientific">Salinarimonas soli</name>
    <dbReference type="NCBI Taxonomy" id="1638099"/>
    <lineage>
        <taxon>Bacteria</taxon>
        <taxon>Pseudomonadati</taxon>
        <taxon>Pseudomonadota</taxon>
        <taxon>Alphaproteobacteria</taxon>
        <taxon>Hyphomicrobiales</taxon>
        <taxon>Salinarimonadaceae</taxon>
        <taxon>Salinarimonas</taxon>
    </lineage>
</organism>
<gene>
    <name evidence="2" type="ORF">F0L46_09730</name>
</gene>
<name>A0A5B2VHC7_9HYPH</name>
<dbReference type="InterPro" id="IPR005586">
    <property type="entry name" value="ABC_trans_aux"/>
</dbReference>
<dbReference type="OrthoDB" id="9808689at2"/>
<feature type="domain" description="ABC-type transport auxiliary lipoprotein component" evidence="1">
    <location>
        <begin position="21"/>
        <end position="176"/>
    </location>
</feature>
<sequence length="199" mass="20788">MGLVALSLAACGGGAAPATFDLTAPTERVRTTRIPGNLLVTAPSAVQILSTDRILVRDGERGVSFLPASQWADQLPALVQARIIQAFENASRLGRVSRPGDRVKVDFQLNTELRAFQIEAGRGEAAVEISAKAVSEATGRVVASRIFSARVPVAAIDPANAARALDQALNRVLLDIVRWAGTGGDMPATVDATAPVAQP</sequence>
<keyword evidence="3" id="KW-1185">Reference proteome</keyword>
<dbReference type="SUPFAM" id="SSF159594">
    <property type="entry name" value="XCC0632-like"/>
    <property type="match status" value="1"/>
</dbReference>
<evidence type="ECO:0000259" key="1">
    <source>
        <dbReference type="Pfam" id="PF03886"/>
    </source>
</evidence>
<comment type="caution">
    <text evidence="2">The sequence shown here is derived from an EMBL/GenBank/DDBJ whole genome shotgun (WGS) entry which is preliminary data.</text>
</comment>
<dbReference type="AlphaFoldDB" id="A0A5B2VHC7"/>
<reference evidence="2 3" key="1">
    <citation type="submission" date="2019-09" db="EMBL/GenBank/DDBJ databases">
        <title>Salinarimonas rosea gen. nov., sp. nov., a new member of the a-2 subgroup of the Proteobacteria.</title>
        <authorList>
            <person name="Liu J."/>
        </authorList>
    </citation>
    <scope>NUCLEOTIDE SEQUENCE [LARGE SCALE GENOMIC DNA]</scope>
    <source>
        <strain evidence="2 3">BN140002</strain>
    </source>
</reference>
<dbReference type="EMBL" id="VUOA01000019">
    <property type="protein sequence ID" value="KAA2237587.1"/>
    <property type="molecule type" value="Genomic_DNA"/>
</dbReference>
<reference evidence="2 3" key="2">
    <citation type="submission" date="2019-09" db="EMBL/GenBank/DDBJ databases">
        <authorList>
            <person name="Jin C."/>
        </authorList>
    </citation>
    <scope>NUCLEOTIDE SEQUENCE [LARGE SCALE GENOMIC DNA]</scope>
    <source>
        <strain evidence="2 3">BN140002</strain>
    </source>
</reference>